<dbReference type="Pfam" id="PF01738">
    <property type="entry name" value="DLH"/>
    <property type="match status" value="1"/>
</dbReference>
<evidence type="ECO:0000313" key="3">
    <source>
        <dbReference type="EMBL" id="NMT62493.1"/>
    </source>
</evidence>
<name>A0A7Y0NJT3_9GAMM</name>
<comment type="caution">
    <text evidence="3">The sequence shown here is derived from an EMBL/GenBank/DDBJ whole genome shotgun (WGS) entry which is preliminary data.</text>
</comment>
<protein>
    <submittedName>
        <fullName evidence="3">Dienelactone hydrolase family protein</fullName>
    </submittedName>
</protein>
<dbReference type="Proteomes" id="UP000567186">
    <property type="component" value="Unassembled WGS sequence"/>
</dbReference>
<dbReference type="Gene3D" id="3.40.50.1820">
    <property type="entry name" value="alpha/beta hydrolase"/>
    <property type="match status" value="1"/>
</dbReference>
<dbReference type="InterPro" id="IPR050261">
    <property type="entry name" value="FrsA_esterase"/>
</dbReference>
<keyword evidence="1" id="KW-0732">Signal</keyword>
<evidence type="ECO:0000256" key="1">
    <source>
        <dbReference type="SAM" id="SignalP"/>
    </source>
</evidence>
<gene>
    <name evidence="3" type="ORF">HIU99_02685</name>
</gene>
<dbReference type="InterPro" id="IPR029058">
    <property type="entry name" value="AB_hydrolase_fold"/>
</dbReference>
<evidence type="ECO:0000313" key="4">
    <source>
        <dbReference type="Proteomes" id="UP000567186"/>
    </source>
</evidence>
<dbReference type="EMBL" id="JABCKY010000001">
    <property type="protein sequence ID" value="NMT62493.1"/>
    <property type="molecule type" value="Genomic_DNA"/>
</dbReference>
<evidence type="ECO:0000259" key="2">
    <source>
        <dbReference type="Pfam" id="PF01738"/>
    </source>
</evidence>
<organism evidence="3 4">
    <name type="scientific">Marinobacter orientalis</name>
    <dbReference type="NCBI Taxonomy" id="1928859"/>
    <lineage>
        <taxon>Bacteria</taxon>
        <taxon>Pseudomonadati</taxon>
        <taxon>Pseudomonadota</taxon>
        <taxon>Gammaproteobacteria</taxon>
        <taxon>Pseudomonadales</taxon>
        <taxon>Marinobacteraceae</taxon>
        <taxon>Marinobacter</taxon>
    </lineage>
</organism>
<accession>A0A7Y0NJT3</accession>
<proteinExistence type="predicted"/>
<feature type="chain" id="PRO_5030585765" evidence="1">
    <location>
        <begin position="35"/>
        <end position="277"/>
    </location>
</feature>
<dbReference type="RefSeq" id="WP_135953875.1">
    <property type="nucleotide sequence ID" value="NZ_JABCKY010000001.1"/>
</dbReference>
<keyword evidence="4" id="KW-1185">Reference proteome</keyword>
<feature type="domain" description="Dienelactone hydrolase" evidence="2">
    <location>
        <begin position="50"/>
        <end position="273"/>
    </location>
</feature>
<dbReference type="SUPFAM" id="SSF53474">
    <property type="entry name" value="alpha/beta-Hydrolases"/>
    <property type="match status" value="1"/>
</dbReference>
<dbReference type="InterPro" id="IPR002925">
    <property type="entry name" value="Dienelactn_hydro"/>
</dbReference>
<feature type="signal peptide" evidence="1">
    <location>
        <begin position="1"/>
        <end position="34"/>
    </location>
</feature>
<dbReference type="GO" id="GO:0016787">
    <property type="term" value="F:hydrolase activity"/>
    <property type="evidence" value="ECO:0007669"/>
    <property type="project" value="UniProtKB-KW"/>
</dbReference>
<dbReference type="PANTHER" id="PTHR22946:SF0">
    <property type="entry name" value="DIENELACTONE HYDROLASE DOMAIN-CONTAINING PROTEIN"/>
    <property type="match status" value="1"/>
</dbReference>
<dbReference type="PANTHER" id="PTHR22946">
    <property type="entry name" value="DIENELACTONE HYDROLASE DOMAIN-CONTAINING PROTEIN-RELATED"/>
    <property type="match status" value="1"/>
</dbReference>
<dbReference type="OrthoDB" id="9787933at2"/>
<reference evidence="3 4" key="1">
    <citation type="submission" date="2020-04" db="EMBL/GenBank/DDBJ databases">
        <title>Marinobacter oceani sp. nov., isolated from marine solar saltern.</title>
        <authorList>
            <person name="Chen X.-Y."/>
        </authorList>
    </citation>
    <scope>NUCLEOTIDE SEQUENCE [LARGE SCALE GENOMIC DNA]</scope>
    <source>
        <strain evidence="3 4">W62</strain>
    </source>
</reference>
<sequence length="277" mass="30051">MKTYSHALTAASFLKPAALSLAAALTLASGQVSAEMQTETIEYEVNGETFTGYMAYDDEADEKRPGVLVVHEWWGHNEFAREQAEKLAASGYTAFALDMYGSGKLAEHPEDAQSFMKEATKDMDQVKARFTAAMALLQQHDSVDSDRIAAQGYCFGGAVVLNMARLGVDLDAVVSYHGALGSPIKAEAGKVQPRIHVYTGGADQMVPSDQVAGLVKEMQDAEADLTLVSFPGVLHSFTNPGADRIAEEFDMPVAYDEDAAARSWEGTMRLYEEVFKD</sequence>
<keyword evidence="3" id="KW-0378">Hydrolase</keyword>
<dbReference type="AlphaFoldDB" id="A0A7Y0NJT3"/>